<keyword evidence="3" id="KW-1185">Reference proteome</keyword>
<evidence type="ECO:0000313" key="3">
    <source>
        <dbReference type="Proteomes" id="UP000186922"/>
    </source>
</evidence>
<proteinExistence type="predicted"/>
<comment type="caution">
    <text evidence="2">The sequence shown here is derived from an EMBL/GenBank/DDBJ whole genome shotgun (WGS) entry which is preliminary data.</text>
</comment>
<dbReference type="AlphaFoldDB" id="A0A1D1UYH5"/>
<organism evidence="2 3">
    <name type="scientific">Ramazzottius varieornatus</name>
    <name type="common">Water bear</name>
    <name type="synonym">Tardigrade</name>
    <dbReference type="NCBI Taxonomy" id="947166"/>
    <lineage>
        <taxon>Eukaryota</taxon>
        <taxon>Metazoa</taxon>
        <taxon>Ecdysozoa</taxon>
        <taxon>Tardigrada</taxon>
        <taxon>Eutardigrada</taxon>
        <taxon>Parachela</taxon>
        <taxon>Hypsibioidea</taxon>
        <taxon>Ramazzottiidae</taxon>
        <taxon>Ramazzottius</taxon>
    </lineage>
</organism>
<protein>
    <submittedName>
        <fullName evidence="2">Uncharacterized protein</fullName>
    </submittedName>
</protein>
<dbReference type="Proteomes" id="UP000186922">
    <property type="component" value="Unassembled WGS sequence"/>
</dbReference>
<name>A0A1D1UYH5_RAMVA</name>
<feature type="compositionally biased region" description="Basic residues" evidence="1">
    <location>
        <begin position="24"/>
        <end position="42"/>
    </location>
</feature>
<evidence type="ECO:0000256" key="1">
    <source>
        <dbReference type="SAM" id="MobiDB-lite"/>
    </source>
</evidence>
<sequence>MHGYADDNYDEVWLQRIKQLQPKAKTRRRKAGKETRRRKPKVRKEEPQLRYGTSYVKSMERSWRRWKS</sequence>
<gene>
    <name evidence="2" type="primary">RvY_06406</name>
    <name evidence="2" type="synonym">RvY_06406.3</name>
    <name evidence="2" type="ORF">RvY_06406-3</name>
</gene>
<evidence type="ECO:0000313" key="2">
    <source>
        <dbReference type="EMBL" id="GAU94679.1"/>
    </source>
</evidence>
<accession>A0A1D1UYH5</accession>
<reference evidence="2 3" key="1">
    <citation type="journal article" date="2016" name="Nat. Commun.">
        <title>Extremotolerant tardigrade genome and improved radiotolerance of human cultured cells by tardigrade-unique protein.</title>
        <authorList>
            <person name="Hashimoto T."/>
            <person name="Horikawa D.D."/>
            <person name="Saito Y."/>
            <person name="Kuwahara H."/>
            <person name="Kozuka-Hata H."/>
            <person name="Shin-I T."/>
            <person name="Minakuchi Y."/>
            <person name="Ohishi K."/>
            <person name="Motoyama A."/>
            <person name="Aizu T."/>
            <person name="Enomoto A."/>
            <person name="Kondo K."/>
            <person name="Tanaka S."/>
            <person name="Hara Y."/>
            <person name="Koshikawa S."/>
            <person name="Sagara H."/>
            <person name="Miura T."/>
            <person name="Yokobori S."/>
            <person name="Miyagawa K."/>
            <person name="Suzuki Y."/>
            <person name="Kubo T."/>
            <person name="Oyama M."/>
            <person name="Kohara Y."/>
            <person name="Fujiyama A."/>
            <person name="Arakawa K."/>
            <person name="Katayama T."/>
            <person name="Toyoda A."/>
            <person name="Kunieda T."/>
        </authorList>
    </citation>
    <scope>NUCLEOTIDE SEQUENCE [LARGE SCALE GENOMIC DNA]</scope>
    <source>
        <strain evidence="2 3">YOKOZUNA-1</strain>
    </source>
</reference>
<feature type="region of interest" description="Disordered" evidence="1">
    <location>
        <begin position="20"/>
        <end position="51"/>
    </location>
</feature>
<dbReference type="EMBL" id="BDGG01000002">
    <property type="protein sequence ID" value="GAU94679.1"/>
    <property type="molecule type" value="Genomic_DNA"/>
</dbReference>